<evidence type="ECO:0000313" key="9">
    <source>
        <dbReference type="Proteomes" id="UP000198866"/>
    </source>
</evidence>
<reference evidence="9" key="1">
    <citation type="submission" date="2016-10" db="EMBL/GenBank/DDBJ databases">
        <authorList>
            <person name="Varghese N."/>
            <person name="Submissions S."/>
        </authorList>
    </citation>
    <scope>NUCLEOTIDE SEQUENCE [LARGE SCALE GENOMIC DNA]</scope>
    <source>
        <strain evidence="9">LMG 26031</strain>
    </source>
</reference>
<feature type="transmembrane region" description="Helical" evidence="6">
    <location>
        <begin position="192"/>
        <end position="215"/>
    </location>
</feature>
<feature type="transmembrane region" description="Helical" evidence="6">
    <location>
        <begin position="98"/>
        <end position="117"/>
    </location>
</feature>
<dbReference type="PANTHER" id="PTHR32322">
    <property type="entry name" value="INNER MEMBRANE TRANSPORTER"/>
    <property type="match status" value="1"/>
</dbReference>
<gene>
    <name evidence="8" type="ORF">SAMN05192539_102489</name>
</gene>
<accession>A0A1H7CUS4</accession>
<organism evidence="8 9">
    <name type="scientific">Paraburkholderia diazotrophica</name>
    <dbReference type="NCBI Taxonomy" id="667676"/>
    <lineage>
        <taxon>Bacteria</taxon>
        <taxon>Pseudomonadati</taxon>
        <taxon>Pseudomonadota</taxon>
        <taxon>Betaproteobacteria</taxon>
        <taxon>Burkholderiales</taxon>
        <taxon>Burkholderiaceae</taxon>
        <taxon>Paraburkholderia</taxon>
    </lineage>
</organism>
<feature type="transmembrane region" description="Helical" evidence="6">
    <location>
        <begin position="252"/>
        <end position="272"/>
    </location>
</feature>
<feature type="transmembrane region" description="Helical" evidence="6">
    <location>
        <begin position="37"/>
        <end position="55"/>
    </location>
</feature>
<evidence type="ECO:0000256" key="5">
    <source>
        <dbReference type="ARBA" id="ARBA00023136"/>
    </source>
</evidence>
<dbReference type="PANTHER" id="PTHR32322:SF2">
    <property type="entry name" value="EAMA DOMAIN-CONTAINING PROTEIN"/>
    <property type="match status" value="1"/>
</dbReference>
<keyword evidence="5 6" id="KW-0472">Membrane</keyword>
<feature type="transmembrane region" description="Helical" evidence="6">
    <location>
        <begin position="129"/>
        <end position="146"/>
    </location>
</feature>
<evidence type="ECO:0000256" key="4">
    <source>
        <dbReference type="ARBA" id="ARBA00022989"/>
    </source>
</evidence>
<comment type="similarity">
    <text evidence="2">Belongs to the EamA transporter family.</text>
</comment>
<dbReference type="OrthoDB" id="184388at2"/>
<evidence type="ECO:0000256" key="1">
    <source>
        <dbReference type="ARBA" id="ARBA00004141"/>
    </source>
</evidence>
<comment type="subcellular location">
    <subcellularLocation>
        <location evidence="1">Membrane</location>
        <topology evidence="1">Multi-pass membrane protein</topology>
    </subcellularLocation>
</comment>
<feature type="domain" description="EamA" evidence="7">
    <location>
        <begin position="159"/>
        <end position="294"/>
    </location>
</feature>
<dbReference type="EMBL" id="FNYE01000024">
    <property type="protein sequence ID" value="SEJ93408.1"/>
    <property type="molecule type" value="Genomic_DNA"/>
</dbReference>
<keyword evidence="9" id="KW-1185">Reference proteome</keyword>
<protein>
    <submittedName>
        <fullName evidence="8">Permease of the drug/metabolite transporter (DMT) superfamily</fullName>
    </submittedName>
</protein>
<name>A0A1H7CUS4_9BURK</name>
<keyword evidence="4 6" id="KW-1133">Transmembrane helix</keyword>
<feature type="transmembrane region" description="Helical" evidence="6">
    <location>
        <begin position="278"/>
        <end position="299"/>
    </location>
</feature>
<dbReference type="SUPFAM" id="SSF103481">
    <property type="entry name" value="Multidrug resistance efflux transporter EmrE"/>
    <property type="match status" value="2"/>
</dbReference>
<evidence type="ECO:0000256" key="2">
    <source>
        <dbReference type="ARBA" id="ARBA00007362"/>
    </source>
</evidence>
<feature type="transmembrane region" description="Helical" evidence="6">
    <location>
        <begin position="67"/>
        <end position="86"/>
    </location>
</feature>
<dbReference type="Pfam" id="PF00892">
    <property type="entry name" value="EamA"/>
    <property type="match status" value="2"/>
</dbReference>
<dbReference type="GO" id="GO:0016020">
    <property type="term" value="C:membrane"/>
    <property type="evidence" value="ECO:0007669"/>
    <property type="project" value="UniProtKB-SubCell"/>
</dbReference>
<sequence length="315" mass="34087">MRKTLDGFAVTSMVILCLIWGLQQVAMKSIASDVSPLLQVSMRSGVAAVLVWVFGRMIVRDNWLPGVALRPGALVGILFAAEFLFVAEGLRWTTASHMAVFLYTAPMFAAVGLQMALPSERLTRMQWMGIAIAFVGIVVTFVGPGAKGGGDPSSPNWILGDLMGICGGAAWGMTTVAVRATRLSEAPATQTLFYQLAWAFVVLLPFAAITGQFHFHGTPLVWTSLGFQAIVVCVISYAVWFWLLRIYLASRLGVLSFMSPIFGVAMGGLLLHERLDPGFLAGSVLVLAGMMVVNGREWLNNVFTRQRRRGKIGSA</sequence>
<dbReference type="InterPro" id="IPR037185">
    <property type="entry name" value="EmrE-like"/>
</dbReference>
<dbReference type="RefSeq" id="WP_090870451.1">
    <property type="nucleotide sequence ID" value="NZ_FNYE01000024.1"/>
</dbReference>
<feature type="transmembrane region" description="Helical" evidence="6">
    <location>
        <begin position="158"/>
        <end position="180"/>
    </location>
</feature>
<evidence type="ECO:0000259" key="7">
    <source>
        <dbReference type="Pfam" id="PF00892"/>
    </source>
</evidence>
<proteinExistence type="inferred from homology"/>
<feature type="transmembrane region" description="Helical" evidence="6">
    <location>
        <begin position="221"/>
        <end position="243"/>
    </location>
</feature>
<evidence type="ECO:0000256" key="6">
    <source>
        <dbReference type="SAM" id="Phobius"/>
    </source>
</evidence>
<feature type="transmembrane region" description="Helical" evidence="6">
    <location>
        <begin position="7"/>
        <end position="25"/>
    </location>
</feature>
<dbReference type="Proteomes" id="UP000198866">
    <property type="component" value="Unassembled WGS sequence"/>
</dbReference>
<evidence type="ECO:0000256" key="3">
    <source>
        <dbReference type="ARBA" id="ARBA00022692"/>
    </source>
</evidence>
<keyword evidence="3 6" id="KW-0812">Transmembrane</keyword>
<dbReference type="InterPro" id="IPR000620">
    <property type="entry name" value="EamA_dom"/>
</dbReference>
<dbReference type="AlphaFoldDB" id="A0A1H7CUS4"/>
<feature type="domain" description="EamA" evidence="7">
    <location>
        <begin position="9"/>
        <end position="141"/>
    </location>
</feature>
<evidence type="ECO:0000313" key="8">
    <source>
        <dbReference type="EMBL" id="SEJ93408.1"/>
    </source>
</evidence>
<dbReference type="InterPro" id="IPR050638">
    <property type="entry name" value="AA-Vitamin_Transporters"/>
</dbReference>
<dbReference type="STRING" id="667676.SAMN05192539_102489"/>